<dbReference type="InterPro" id="IPR037863">
    <property type="entry name" value="RHOGAP6/36"/>
</dbReference>
<dbReference type="GO" id="GO:0005096">
    <property type="term" value="F:GTPase activator activity"/>
    <property type="evidence" value="ECO:0000318"/>
    <property type="project" value="GO_Central"/>
</dbReference>
<dbReference type="RefSeq" id="XP_001742492.1">
    <property type="nucleotide sequence ID" value="XM_001742440.1"/>
</dbReference>
<feature type="compositionally biased region" description="Low complexity" evidence="2">
    <location>
        <begin position="825"/>
        <end position="838"/>
    </location>
</feature>
<feature type="region of interest" description="Disordered" evidence="2">
    <location>
        <begin position="695"/>
        <end position="762"/>
    </location>
</feature>
<dbReference type="KEGG" id="mbr:MONBRDRAFT_21800"/>
<evidence type="ECO:0000259" key="3">
    <source>
        <dbReference type="PROSITE" id="PS50238"/>
    </source>
</evidence>
<feature type="compositionally biased region" description="Basic residues" evidence="2">
    <location>
        <begin position="846"/>
        <end position="855"/>
    </location>
</feature>
<name>A9UNM9_MONBE</name>
<dbReference type="Gene3D" id="1.10.555.10">
    <property type="entry name" value="Rho GTPase activation protein"/>
    <property type="match status" value="1"/>
</dbReference>
<gene>
    <name evidence="4" type="primary">Mbre_RhoGAP6</name>
    <name evidence="4" type="ORF">MONBRDRAFT_21800</name>
</gene>
<dbReference type="AlphaFoldDB" id="A9UNM9"/>
<dbReference type="Proteomes" id="UP000001357">
    <property type="component" value="Unassembled WGS sequence"/>
</dbReference>
<organism evidence="4 5">
    <name type="scientific">Monosiga brevicollis</name>
    <name type="common">Choanoflagellate</name>
    <dbReference type="NCBI Taxonomy" id="81824"/>
    <lineage>
        <taxon>Eukaryota</taxon>
        <taxon>Choanoflagellata</taxon>
        <taxon>Craspedida</taxon>
        <taxon>Salpingoecidae</taxon>
        <taxon>Monosiga</taxon>
    </lineage>
</organism>
<dbReference type="eggNOG" id="KOG2710">
    <property type="taxonomic scope" value="Eukaryota"/>
</dbReference>
<dbReference type="PANTHER" id="PTHR12635">
    <property type="entry name" value="RHO-GTPASE-ACTIVATING PROTEIN 6 FAMILY MEMBER"/>
    <property type="match status" value="1"/>
</dbReference>
<reference evidence="4 5" key="1">
    <citation type="journal article" date="2008" name="Nature">
        <title>The genome of the choanoflagellate Monosiga brevicollis and the origin of metazoans.</title>
        <authorList>
            <consortium name="JGI Sequencing"/>
            <person name="King N."/>
            <person name="Westbrook M.J."/>
            <person name="Young S.L."/>
            <person name="Kuo A."/>
            <person name="Abedin M."/>
            <person name="Chapman J."/>
            <person name="Fairclough S."/>
            <person name="Hellsten U."/>
            <person name="Isogai Y."/>
            <person name="Letunic I."/>
            <person name="Marr M."/>
            <person name="Pincus D."/>
            <person name="Putnam N."/>
            <person name="Rokas A."/>
            <person name="Wright K.J."/>
            <person name="Zuzow R."/>
            <person name="Dirks W."/>
            <person name="Good M."/>
            <person name="Goodstein D."/>
            <person name="Lemons D."/>
            <person name="Li W."/>
            <person name="Lyons J.B."/>
            <person name="Morris A."/>
            <person name="Nichols S."/>
            <person name="Richter D.J."/>
            <person name="Salamov A."/>
            <person name="Bork P."/>
            <person name="Lim W.A."/>
            <person name="Manning G."/>
            <person name="Miller W.T."/>
            <person name="McGinnis W."/>
            <person name="Shapiro H."/>
            <person name="Tjian R."/>
            <person name="Grigoriev I.V."/>
            <person name="Rokhsar D."/>
        </authorList>
    </citation>
    <scope>NUCLEOTIDE SEQUENCE [LARGE SCALE GENOMIC DNA]</scope>
    <source>
        <strain evidence="5">MX1 / ATCC 50154</strain>
    </source>
</reference>
<dbReference type="GeneID" id="5887906"/>
<dbReference type="InterPro" id="IPR000198">
    <property type="entry name" value="RhoGAP_dom"/>
</dbReference>
<dbReference type="Pfam" id="PF00620">
    <property type="entry name" value="RhoGAP"/>
    <property type="match status" value="1"/>
</dbReference>
<dbReference type="InterPro" id="IPR008936">
    <property type="entry name" value="Rho_GTPase_activation_prot"/>
</dbReference>
<proteinExistence type="predicted"/>
<evidence type="ECO:0000256" key="1">
    <source>
        <dbReference type="ARBA" id="ARBA00022468"/>
    </source>
</evidence>
<dbReference type="STRING" id="81824.A9UNM9"/>
<sequence length="895" mass="96476">MPLLLMLSVTSHYVSLFLFLFPSLSLSVSVSLSVSLCLCFPLCLLSLCLSTLSSPLSLSQLSHLLSLSLNSLISSLSLNSLISSLNSLSSLLSLLSLSLFFQQKLTSRSSVQSVNRCDPTLHAFVFLEGTFPTSFHPCVSQRQGRSKQAKPSPPALATPRLSDVLATEQPSQYQPASLIPAGKDGSDLDNSADASLPESKSITRRLASSFKRRSRRSQKSHSDPFPHVYGFHVEGNTPNVLRLGLENGAPAWVCQDENHGPLSVIVTTTDVDALSHLELEALKDFMRHHVQELFDHDISVEDPQAAPGRHSYGRHGTLQAFFRHIVGGVRSGSDSSSGDSFSPGHRRRGSSTQHNEAGYVTGKPLDKLINEDRRKHADSRLVMPHCVTQMIQYLAANGLKSIGLFRVSGSTRRVHEMAQALDRGEELDFASTNPIEVAALLKYFLRLLPDPLLPTHLYALFTRASSLPELQQLQALQAACLLLPNSHRRLLRALLNLLDLVARSASGDHGNQMDATNLAVVMAPNLLQASTAPPSRTSSVGDAASLRDDEAVRAMQLLITHNDRLFHVSATMRDACLQFHRTASPQLVHILLKGMVDPVSASRTSSVHGLGPMASLRPSNPPRPSSAPRPSSSSPRPSSPLTRANSPASPSGSTYHLGATSPIPPPDRPRLQSAEFAGLDTASLASLERAWNQALRQASPDPRTRAYRSVSAHTSPAQRRASAGHTNGTWEPMAPNDRFSSRRSSSQHAPGTPPYTPSRYAPVADAPSLHVSEVLASPEGAPMTPERHAPSHPSTPMSGPSASALGVRLGGTPELVVERSQSLASRPTSSQSGGSRRSSGGGMPRARSHHDRRSRPPSFKLDSAGEGHEWRPRSREGLTRGRSSGGLVLQNSTFV</sequence>
<feature type="compositionally biased region" description="Low complexity" evidence="2">
    <location>
        <begin position="628"/>
        <end position="640"/>
    </location>
</feature>
<dbReference type="InParanoid" id="A9UNM9"/>
<keyword evidence="1" id="KW-0343">GTPase activation</keyword>
<dbReference type="PANTHER" id="PTHR12635:SF7">
    <property type="entry name" value="RHO GTPASE ACTIVATING PROTEIN 6-RELATED"/>
    <property type="match status" value="1"/>
</dbReference>
<feature type="region of interest" description="Disordered" evidence="2">
    <location>
        <begin position="172"/>
        <end position="225"/>
    </location>
</feature>
<evidence type="ECO:0000313" key="5">
    <source>
        <dbReference type="Proteomes" id="UP000001357"/>
    </source>
</evidence>
<dbReference type="GO" id="GO:2001136">
    <property type="term" value="P:negative regulation of endocytic recycling"/>
    <property type="evidence" value="ECO:0000318"/>
    <property type="project" value="GO_Central"/>
</dbReference>
<dbReference type="SMART" id="SM00324">
    <property type="entry name" value="RhoGAP"/>
    <property type="match status" value="1"/>
</dbReference>
<dbReference type="GO" id="GO:0005737">
    <property type="term" value="C:cytoplasm"/>
    <property type="evidence" value="ECO:0000318"/>
    <property type="project" value="GO_Central"/>
</dbReference>
<keyword evidence="5" id="KW-1185">Reference proteome</keyword>
<dbReference type="PROSITE" id="PS50238">
    <property type="entry name" value="RHOGAP"/>
    <property type="match status" value="1"/>
</dbReference>
<dbReference type="SUPFAM" id="SSF48350">
    <property type="entry name" value="GTPase activation domain, GAP"/>
    <property type="match status" value="1"/>
</dbReference>
<feature type="compositionally biased region" description="Basic and acidic residues" evidence="2">
    <location>
        <begin position="863"/>
        <end position="879"/>
    </location>
</feature>
<feature type="compositionally biased region" description="Polar residues" evidence="2">
    <location>
        <begin position="641"/>
        <end position="654"/>
    </location>
</feature>
<dbReference type="GO" id="GO:0007264">
    <property type="term" value="P:small GTPase-mediated signal transduction"/>
    <property type="evidence" value="ECO:0000318"/>
    <property type="project" value="GO_Central"/>
</dbReference>
<feature type="region of interest" description="Disordered" evidence="2">
    <location>
        <begin position="779"/>
        <end position="895"/>
    </location>
</feature>
<feature type="compositionally biased region" description="Low complexity" evidence="2">
    <location>
        <begin position="331"/>
        <end position="343"/>
    </location>
</feature>
<feature type="domain" description="Rho-GAP" evidence="3">
    <location>
        <begin position="363"/>
        <end position="566"/>
    </location>
</feature>
<protein>
    <submittedName>
        <fullName evidence="4">RhoGAP domain-containing protein</fullName>
    </submittedName>
</protein>
<feature type="compositionally biased region" description="Basic residues" evidence="2">
    <location>
        <begin position="210"/>
        <end position="219"/>
    </location>
</feature>
<feature type="region of interest" description="Disordered" evidence="2">
    <location>
        <begin position="601"/>
        <end position="672"/>
    </location>
</feature>
<feature type="compositionally biased region" description="Polar residues" evidence="2">
    <location>
        <begin position="792"/>
        <end position="801"/>
    </location>
</feature>
<accession>A9UNM9</accession>
<feature type="region of interest" description="Disordered" evidence="2">
    <location>
        <begin position="331"/>
        <end position="360"/>
    </location>
</feature>
<dbReference type="EMBL" id="CH991543">
    <property type="protein sequence ID" value="EDQ92730.1"/>
    <property type="molecule type" value="Genomic_DNA"/>
</dbReference>
<evidence type="ECO:0000256" key="2">
    <source>
        <dbReference type="SAM" id="MobiDB-lite"/>
    </source>
</evidence>
<evidence type="ECO:0000313" key="4">
    <source>
        <dbReference type="EMBL" id="EDQ92730.1"/>
    </source>
</evidence>